<evidence type="ECO:0000313" key="1">
    <source>
        <dbReference type="EMBL" id="KAK9166552.1"/>
    </source>
</evidence>
<dbReference type="Proteomes" id="UP001419268">
    <property type="component" value="Unassembled WGS sequence"/>
</dbReference>
<dbReference type="AlphaFoldDB" id="A0AAP0Q3N2"/>
<dbReference type="EMBL" id="JBBNAG010000001">
    <property type="protein sequence ID" value="KAK9166552.1"/>
    <property type="molecule type" value="Genomic_DNA"/>
</dbReference>
<evidence type="ECO:0000313" key="2">
    <source>
        <dbReference type="Proteomes" id="UP001419268"/>
    </source>
</evidence>
<reference evidence="1 2" key="1">
    <citation type="submission" date="2024-01" db="EMBL/GenBank/DDBJ databases">
        <title>Genome assemblies of Stephania.</title>
        <authorList>
            <person name="Yang L."/>
        </authorList>
    </citation>
    <scope>NUCLEOTIDE SEQUENCE [LARGE SCALE GENOMIC DNA]</scope>
    <source>
        <strain evidence="1">JXDWG</strain>
        <tissue evidence="1">Leaf</tissue>
    </source>
</reference>
<keyword evidence="2" id="KW-1185">Reference proteome</keyword>
<organism evidence="1 2">
    <name type="scientific">Stephania cephalantha</name>
    <dbReference type="NCBI Taxonomy" id="152367"/>
    <lineage>
        <taxon>Eukaryota</taxon>
        <taxon>Viridiplantae</taxon>
        <taxon>Streptophyta</taxon>
        <taxon>Embryophyta</taxon>
        <taxon>Tracheophyta</taxon>
        <taxon>Spermatophyta</taxon>
        <taxon>Magnoliopsida</taxon>
        <taxon>Ranunculales</taxon>
        <taxon>Menispermaceae</taxon>
        <taxon>Menispermoideae</taxon>
        <taxon>Cissampelideae</taxon>
        <taxon>Stephania</taxon>
    </lineage>
</organism>
<protein>
    <submittedName>
        <fullName evidence="1">Uncharacterized protein</fullName>
    </submittedName>
</protein>
<accession>A0AAP0Q3N2</accession>
<proteinExistence type="predicted"/>
<name>A0AAP0Q3N2_9MAGN</name>
<gene>
    <name evidence="1" type="ORF">Scep_001743</name>
</gene>
<sequence>MRNENGFIKQNPFTFGFIPSTSLSILTPSSLSSTFNPNSLDPPSSHISL</sequence>
<comment type="caution">
    <text evidence="1">The sequence shown here is derived from an EMBL/GenBank/DDBJ whole genome shotgun (WGS) entry which is preliminary data.</text>
</comment>